<dbReference type="PANTHER" id="PTHR30560:SF3">
    <property type="entry name" value="TRIGGER FACTOR-LIKE PROTEIN TIG, CHLOROPLASTIC"/>
    <property type="match status" value="1"/>
</dbReference>
<dbReference type="FunFam" id="3.10.50.40:FF:000001">
    <property type="entry name" value="Trigger factor"/>
    <property type="match status" value="1"/>
</dbReference>
<evidence type="ECO:0000256" key="1">
    <source>
        <dbReference type="ARBA" id="ARBA00000971"/>
    </source>
</evidence>
<organism evidence="17 18">
    <name type="scientific">Mitsuokella multacida</name>
    <dbReference type="NCBI Taxonomy" id="52226"/>
    <lineage>
        <taxon>Bacteria</taxon>
        <taxon>Bacillati</taxon>
        <taxon>Bacillota</taxon>
        <taxon>Negativicutes</taxon>
        <taxon>Selenomonadales</taxon>
        <taxon>Selenomonadaceae</taxon>
        <taxon>Mitsuokella</taxon>
    </lineage>
</organism>
<dbReference type="InterPro" id="IPR046357">
    <property type="entry name" value="PPIase_dom_sf"/>
</dbReference>
<evidence type="ECO:0000256" key="6">
    <source>
        <dbReference type="ARBA" id="ARBA00023110"/>
    </source>
</evidence>
<accession>A0A414NZP8</accession>
<evidence type="ECO:0000256" key="12">
    <source>
        <dbReference type="HAMAP-Rule" id="MF_00303"/>
    </source>
</evidence>
<name>A0A414NZP8_9FIRM</name>
<comment type="subcellular location">
    <subcellularLocation>
        <location evidence="12">Cytoplasm</location>
    </subcellularLocation>
    <text evidence="12">About half TF is bound to the ribosome near the polypeptide exit tunnel while the other half is free in the cytoplasm.</text>
</comment>
<comment type="function">
    <text evidence="10 12">Involved in protein export. Acts as a chaperone by maintaining the newly synthesized protein in an open conformation. Functions as a peptidyl-prolyl cis-trans isomerase.</text>
</comment>
<evidence type="ECO:0000313" key="18">
    <source>
        <dbReference type="Proteomes" id="UP000283442"/>
    </source>
</evidence>
<comment type="catalytic activity">
    <reaction evidence="1 12 13">
        <text>[protein]-peptidylproline (omega=180) = [protein]-peptidylproline (omega=0)</text>
        <dbReference type="Rhea" id="RHEA:16237"/>
        <dbReference type="Rhea" id="RHEA-COMP:10747"/>
        <dbReference type="Rhea" id="RHEA-COMP:10748"/>
        <dbReference type="ChEBI" id="CHEBI:83833"/>
        <dbReference type="ChEBI" id="CHEBI:83834"/>
        <dbReference type="EC" id="5.2.1.8"/>
    </reaction>
</comment>
<evidence type="ECO:0000259" key="16">
    <source>
        <dbReference type="PROSITE" id="PS50059"/>
    </source>
</evidence>
<dbReference type="GO" id="GO:0005737">
    <property type="term" value="C:cytoplasm"/>
    <property type="evidence" value="ECO:0007669"/>
    <property type="project" value="UniProtKB-SubCell"/>
</dbReference>
<evidence type="ECO:0000256" key="10">
    <source>
        <dbReference type="ARBA" id="ARBA00024849"/>
    </source>
</evidence>
<dbReference type="HAMAP" id="MF_00303">
    <property type="entry name" value="Trigger_factor_Tig"/>
    <property type="match status" value="1"/>
</dbReference>
<dbReference type="NCBIfam" id="TIGR00115">
    <property type="entry name" value="tig"/>
    <property type="match status" value="1"/>
</dbReference>
<dbReference type="GO" id="GO:0015031">
    <property type="term" value="P:protein transport"/>
    <property type="evidence" value="ECO:0007669"/>
    <property type="project" value="UniProtKB-UniRule"/>
</dbReference>
<comment type="similarity">
    <text evidence="2 12 14">Belongs to the FKBP-type PPIase family. Tig subfamily.</text>
</comment>
<keyword evidence="7 12" id="KW-0143">Chaperone</keyword>
<dbReference type="PANTHER" id="PTHR30560">
    <property type="entry name" value="TRIGGER FACTOR CHAPERONE AND PEPTIDYL-PROLYL CIS/TRANS ISOMERASE"/>
    <property type="match status" value="1"/>
</dbReference>
<dbReference type="Pfam" id="PF05697">
    <property type="entry name" value="Trigger_N"/>
    <property type="match status" value="1"/>
</dbReference>
<evidence type="ECO:0000256" key="8">
    <source>
        <dbReference type="ARBA" id="ARBA00023235"/>
    </source>
</evidence>
<evidence type="ECO:0000256" key="5">
    <source>
        <dbReference type="ARBA" id="ARBA00022618"/>
    </source>
</evidence>
<dbReference type="GO" id="GO:0003755">
    <property type="term" value="F:peptidyl-prolyl cis-trans isomerase activity"/>
    <property type="evidence" value="ECO:0007669"/>
    <property type="project" value="UniProtKB-UniRule"/>
</dbReference>
<proteinExistence type="inferred from homology"/>
<evidence type="ECO:0000256" key="11">
    <source>
        <dbReference type="ARBA" id="ARBA00029986"/>
    </source>
</evidence>
<keyword evidence="12" id="KW-0963">Cytoplasm</keyword>
<dbReference type="Pfam" id="PF00254">
    <property type="entry name" value="FKBP_C"/>
    <property type="match status" value="1"/>
</dbReference>
<dbReference type="GO" id="GO:0051301">
    <property type="term" value="P:cell division"/>
    <property type="evidence" value="ECO:0007669"/>
    <property type="project" value="UniProtKB-KW"/>
</dbReference>
<dbReference type="EMBL" id="QRHE01000001">
    <property type="protein sequence ID" value="RHF53375.1"/>
    <property type="molecule type" value="Genomic_DNA"/>
</dbReference>
<evidence type="ECO:0000256" key="9">
    <source>
        <dbReference type="ARBA" id="ARBA00023306"/>
    </source>
</evidence>
<feature type="coiled-coil region" evidence="15">
    <location>
        <begin position="362"/>
        <end position="389"/>
    </location>
</feature>
<sequence length="429" mass="47664">MKVTVENGENQQVTLTIEVEAAEVNKAVEQACKRLANRVSIPGFRKGKAPRMIVERHVGKDAVLQEAFDIVAPKALSKAFDEQKIDPVTRPSVDIETLEEGKDLVFKATVTPRPEVKLGDYKGLNVPKNEVNITDEDVEKQLKTFQDRQGKLVDAPEGAEVKDGDFTTLDFKGFVDGEAFDGGEGKDYPLQIGSNSFIPGFEDQLVGAKIGEERDVNVKFPEEYHAKELAGKDATFKCTIRSIKTKELPAIDDELAKKVSKFETLDELKADIRKNLEENAERTAENDQKSAAIEMATNNITVDIPAVMIDNRVTAMIQEMAMRLEQQGMKLEQYLQYAGTDIAKLREQYRETAEKNVKTDLMLEEVAKAENIKVEAKDLDEEVAAMAAAYGATPQQVQKIIKEQGRIGDLAASVLRKKTAQFIIDNIAK</sequence>
<dbReference type="Gene3D" id="1.10.3120.10">
    <property type="entry name" value="Trigger factor, C-terminal domain"/>
    <property type="match status" value="1"/>
</dbReference>
<dbReference type="Proteomes" id="UP000283442">
    <property type="component" value="Unassembled WGS sequence"/>
</dbReference>
<reference evidence="17 18" key="1">
    <citation type="submission" date="2018-08" db="EMBL/GenBank/DDBJ databases">
        <title>A genome reference for cultivated species of the human gut microbiota.</title>
        <authorList>
            <person name="Zou Y."/>
            <person name="Xue W."/>
            <person name="Luo G."/>
        </authorList>
    </citation>
    <scope>NUCLEOTIDE SEQUENCE [LARGE SCALE GENOMIC DNA]</scope>
    <source>
        <strain evidence="17 18">AM25-21AC</strain>
    </source>
</reference>
<dbReference type="GO" id="GO:0043022">
    <property type="term" value="F:ribosome binding"/>
    <property type="evidence" value="ECO:0007669"/>
    <property type="project" value="TreeGrafter"/>
</dbReference>
<evidence type="ECO:0000313" key="17">
    <source>
        <dbReference type="EMBL" id="RHF53375.1"/>
    </source>
</evidence>
<dbReference type="GO" id="GO:0051083">
    <property type="term" value="P:'de novo' cotranslational protein folding"/>
    <property type="evidence" value="ECO:0007669"/>
    <property type="project" value="TreeGrafter"/>
</dbReference>
<dbReference type="InterPro" id="IPR005215">
    <property type="entry name" value="Trig_fac"/>
</dbReference>
<dbReference type="PIRSF" id="PIRSF003095">
    <property type="entry name" value="Trigger_factor"/>
    <property type="match status" value="1"/>
</dbReference>
<gene>
    <name evidence="12" type="primary">tig</name>
    <name evidence="17" type="ORF">DW674_00495</name>
</gene>
<dbReference type="SUPFAM" id="SSF109998">
    <property type="entry name" value="Triger factor/SurA peptide-binding domain-like"/>
    <property type="match status" value="1"/>
</dbReference>
<comment type="domain">
    <text evidence="12">Consists of 3 domains; the N-terminus binds the ribosome, the middle domain has PPIase activity, while the C-terminus has intrinsic chaperone activity on its own.</text>
</comment>
<keyword evidence="5 12" id="KW-0132">Cell division</keyword>
<keyword evidence="9 12" id="KW-0131">Cell cycle</keyword>
<dbReference type="Gene3D" id="3.30.70.1050">
    <property type="entry name" value="Trigger factor ribosome-binding domain"/>
    <property type="match status" value="1"/>
</dbReference>
<keyword evidence="6 12" id="KW-0697">Rotamase</keyword>
<keyword evidence="15" id="KW-0175">Coiled coil</keyword>
<dbReference type="Pfam" id="PF05698">
    <property type="entry name" value="Trigger_C"/>
    <property type="match status" value="1"/>
</dbReference>
<protein>
    <recommendedName>
        <fullName evidence="4 12">Trigger factor</fullName>
        <shortName evidence="12">TF</shortName>
        <ecNumber evidence="3 12">5.2.1.8</ecNumber>
    </recommendedName>
    <alternativeName>
        <fullName evidence="11 12">PPIase</fullName>
    </alternativeName>
</protein>
<evidence type="ECO:0000256" key="2">
    <source>
        <dbReference type="ARBA" id="ARBA00005464"/>
    </source>
</evidence>
<dbReference type="InterPro" id="IPR037041">
    <property type="entry name" value="Trigger_fac_C_sf"/>
</dbReference>
<dbReference type="OrthoDB" id="9767721at2"/>
<evidence type="ECO:0000256" key="14">
    <source>
        <dbReference type="RuleBase" id="RU003914"/>
    </source>
</evidence>
<evidence type="ECO:0000256" key="15">
    <source>
        <dbReference type="SAM" id="Coils"/>
    </source>
</evidence>
<dbReference type="GO" id="GO:0043335">
    <property type="term" value="P:protein unfolding"/>
    <property type="evidence" value="ECO:0007669"/>
    <property type="project" value="TreeGrafter"/>
</dbReference>
<evidence type="ECO:0000256" key="7">
    <source>
        <dbReference type="ARBA" id="ARBA00023186"/>
    </source>
</evidence>
<evidence type="ECO:0000256" key="3">
    <source>
        <dbReference type="ARBA" id="ARBA00013194"/>
    </source>
</evidence>
<feature type="domain" description="PPIase FKBP-type" evidence="16">
    <location>
        <begin position="164"/>
        <end position="246"/>
    </location>
</feature>
<dbReference type="InterPro" id="IPR008881">
    <property type="entry name" value="Trigger_fac_ribosome-bd_bac"/>
</dbReference>
<dbReference type="PROSITE" id="PS50059">
    <property type="entry name" value="FKBP_PPIASE"/>
    <property type="match status" value="1"/>
</dbReference>
<dbReference type="InterPro" id="IPR001179">
    <property type="entry name" value="PPIase_FKBP_dom"/>
</dbReference>
<evidence type="ECO:0000256" key="13">
    <source>
        <dbReference type="PROSITE-ProRule" id="PRU00277"/>
    </source>
</evidence>
<dbReference type="EC" id="5.2.1.8" evidence="3 12"/>
<dbReference type="RefSeq" id="WP_118174360.1">
    <property type="nucleotide sequence ID" value="NZ_CAJJOD010000005.1"/>
</dbReference>
<dbReference type="AlphaFoldDB" id="A0A414NZP8"/>
<dbReference type="Gene3D" id="3.10.50.40">
    <property type="match status" value="1"/>
</dbReference>
<keyword evidence="8 12" id="KW-0413">Isomerase</keyword>
<dbReference type="SUPFAM" id="SSF54534">
    <property type="entry name" value="FKBP-like"/>
    <property type="match status" value="1"/>
</dbReference>
<dbReference type="InterPro" id="IPR008880">
    <property type="entry name" value="Trigger_fac_C"/>
</dbReference>
<dbReference type="SUPFAM" id="SSF102735">
    <property type="entry name" value="Trigger factor ribosome-binding domain"/>
    <property type="match status" value="1"/>
</dbReference>
<dbReference type="GO" id="GO:0044183">
    <property type="term" value="F:protein folding chaperone"/>
    <property type="evidence" value="ECO:0007669"/>
    <property type="project" value="TreeGrafter"/>
</dbReference>
<dbReference type="InterPro" id="IPR036611">
    <property type="entry name" value="Trigger_fac_ribosome-bd_sf"/>
</dbReference>
<dbReference type="InterPro" id="IPR027304">
    <property type="entry name" value="Trigger_fact/SurA_dom_sf"/>
</dbReference>
<comment type="caution">
    <text evidence="17">The sequence shown here is derived from an EMBL/GenBank/DDBJ whole genome shotgun (WGS) entry which is preliminary data.</text>
</comment>
<evidence type="ECO:0000256" key="4">
    <source>
        <dbReference type="ARBA" id="ARBA00016902"/>
    </source>
</evidence>